<comment type="caution">
    <text evidence="1">The sequence shown here is derived from an EMBL/GenBank/DDBJ whole genome shotgun (WGS) entry which is preliminary data.</text>
</comment>
<gene>
    <name evidence="1" type="ORF">PXEA_LOCUS29382</name>
</gene>
<organism evidence="1 2">
    <name type="scientific">Protopolystoma xenopodis</name>
    <dbReference type="NCBI Taxonomy" id="117903"/>
    <lineage>
        <taxon>Eukaryota</taxon>
        <taxon>Metazoa</taxon>
        <taxon>Spiralia</taxon>
        <taxon>Lophotrochozoa</taxon>
        <taxon>Platyhelminthes</taxon>
        <taxon>Monogenea</taxon>
        <taxon>Polyopisthocotylea</taxon>
        <taxon>Polystomatidea</taxon>
        <taxon>Polystomatidae</taxon>
        <taxon>Protopolystoma</taxon>
    </lineage>
</organism>
<evidence type="ECO:0000313" key="2">
    <source>
        <dbReference type="Proteomes" id="UP000784294"/>
    </source>
</evidence>
<sequence>MVSRSDDFRHLTDESSARNHRVRIAVCRGLLCTNLQSQFQGNPPTAAVETLPLTSSNEMQSTPTSKSSDDRFITPVTAGLHLLRRSNASTAWPNFTLTPFIRIVPAKHSFYCSSYVGYVASLSLNPTSYGPSTYLHNSVLSFPPMSPKSVSLQVGFVKRNLHHHPIPDAFCKAPNLNSAPLFFLPACQLAADKHQNHCLAA</sequence>
<dbReference type="AlphaFoldDB" id="A0A448XG93"/>
<evidence type="ECO:0000313" key="1">
    <source>
        <dbReference type="EMBL" id="VEL35942.1"/>
    </source>
</evidence>
<name>A0A448XG93_9PLAT</name>
<keyword evidence="2" id="KW-1185">Reference proteome</keyword>
<dbReference type="Proteomes" id="UP000784294">
    <property type="component" value="Unassembled WGS sequence"/>
</dbReference>
<dbReference type="EMBL" id="CAAALY010251064">
    <property type="protein sequence ID" value="VEL35942.1"/>
    <property type="molecule type" value="Genomic_DNA"/>
</dbReference>
<reference evidence="1" key="1">
    <citation type="submission" date="2018-11" db="EMBL/GenBank/DDBJ databases">
        <authorList>
            <consortium name="Pathogen Informatics"/>
        </authorList>
    </citation>
    <scope>NUCLEOTIDE SEQUENCE</scope>
</reference>
<protein>
    <submittedName>
        <fullName evidence="1">Uncharacterized protein</fullName>
    </submittedName>
</protein>
<accession>A0A448XG93</accession>
<proteinExistence type="predicted"/>